<dbReference type="FunFam" id="1.10.238.10:FF:000004">
    <property type="entry name" value="Actinin alpha 1"/>
    <property type="match status" value="1"/>
</dbReference>
<dbReference type="InterPro" id="IPR002017">
    <property type="entry name" value="Spectrin_repeat"/>
</dbReference>
<reference evidence="9" key="2">
    <citation type="submission" date="2025-08" db="UniProtKB">
        <authorList>
            <consortium name="Ensembl"/>
        </authorList>
    </citation>
    <scope>IDENTIFICATION</scope>
</reference>
<dbReference type="FunFam" id="1.10.418.10:FF:000001">
    <property type="entry name" value="Actinin alpha 1"/>
    <property type="match status" value="1"/>
</dbReference>
<evidence type="ECO:0000256" key="6">
    <source>
        <dbReference type="SAM" id="Coils"/>
    </source>
</evidence>
<dbReference type="AlphaFoldDB" id="A0AAY4DQH1"/>
<dbReference type="InterPro" id="IPR018159">
    <property type="entry name" value="Spectrin/alpha-actinin"/>
</dbReference>
<dbReference type="FunFam" id="1.20.58.60:FF:000004">
    <property type="entry name" value="Actinin alpha 1"/>
    <property type="match status" value="1"/>
</dbReference>
<evidence type="ECO:0000256" key="2">
    <source>
        <dbReference type="ARBA" id="ARBA00022723"/>
    </source>
</evidence>
<evidence type="ECO:0000313" key="9">
    <source>
        <dbReference type="Ensembl" id="ENSDCDP00010047449.1"/>
    </source>
</evidence>
<dbReference type="Proteomes" id="UP000694580">
    <property type="component" value="Chromosome 13"/>
</dbReference>
<dbReference type="Gene3D" id="1.10.238.10">
    <property type="entry name" value="EF-hand"/>
    <property type="match status" value="2"/>
</dbReference>
<protein>
    <recommendedName>
        <fullName evidence="11">Actinin, alpha 4</fullName>
    </recommendedName>
</protein>
<dbReference type="GO" id="GO:0003779">
    <property type="term" value="F:actin binding"/>
    <property type="evidence" value="ECO:0007669"/>
    <property type="project" value="UniProtKB-KW"/>
</dbReference>
<keyword evidence="2" id="KW-0479">Metal-binding</keyword>
<dbReference type="Gene3D" id="1.10.418.10">
    <property type="entry name" value="Calponin-like domain"/>
    <property type="match status" value="2"/>
</dbReference>
<dbReference type="Ensembl" id="ENSDCDT00010057685.1">
    <property type="protein sequence ID" value="ENSDCDP00010047449.1"/>
    <property type="gene ID" value="ENSDCDG00010028588.1"/>
</dbReference>
<dbReference type="FunFam" id="1.20.58.60:FF:000002">
    <property type="entry name" value="Actinin, alpha 1"/>
    <property type="match status" value="1"/>
</dbReference>
<dbReference type="Pfam" id="PF00307">
    <property type="entry name" value="CH"/>
    <property type="match status" value="2"/>
</dbReference>
<dbReference type="PANTHER" id="PTHR11915">
    <property type="entry name" value="SPECTRIN/FILAMIN RELATED CYTOSKELETAL PROTEIN"/>
    <property type="match status" value="1"/>
</dbReference>
<proteinExistence type="inferred from homology"/>
<gene>
    <name evidence="9" type="primary">ACTN4</name>
</gene>
<accession>A0AAY4DQH1</accession>
<keyword evidence="3" id="KW-0677">Repeat</keyword>
<dbReference type="Pfam" id="PF08726">
    <property type="entry name" value="EFhand_Ca_insen"/>
    <property type="match status" value="1"/>
</dbReference>
<dbReference type="InterPro" id="IPR001715">
    <property type="entry name" value="CH_dom"/>
</dbReference>
<dbReference type="PROSITE" id="PS50222">
    <property type="entry name" value="EF_HAND_2"/>
    <property type="match status" value="2"/>
</dbReference>
<feature type="domain" description="Calponin-homology (CH)" evidence="7">
    <location>
        <begin position="1"/>
        <end position="70"/>
    </location>
</feature>
<evidence type="ECO:0000256" key="5">
    <source>
        <dbReference type="ARBA" id="ARBA00023203"/>
    </source>
</evidence>
<dbReference type="InterPro" id="IPR011992">
    <property type="entry name" value="EF-hand-dom_pair"/>
</dbReference>
<evidence type="ECO:0000259" key="7">
    <source>
        <dbReference type="PROSITE" id="PS50021"/>
    </source>
</evidence>
<dbReference type="InterPro" id="IPR014837">
    <property type="entry name" value="EF-hand_Ca_insen"/>
</dbReference>
<reference evidence="9" key="3">
    <citation type="submission" date="2025-09" db="UniProtKB">
        <authorList>
            <consortium name="Ensembl"/>
        </authorList>
    </citation>
    <scope>IDENTIFICATION</scope>
</reference>
<dbReference type="Pfam" id="PF00435">
    <property type="entry name" value="Spectrin"/>
    <property type="match status" value="4"/>
</dbReference>
<comment type="similarity">
    <text evidence="1">Belongs to the alpha-actinin family.</text>
</comment>
<dbReference type="GO" id="GO:0005509">
    <property type="term" value="F:calcium ion binding"/>
    <property type="evidence" value="ECO:0007669"/>
    <property type="project" value="InterPro"/>
</dbReference>
<keyword evidence="6" id="KW-0175">Coiled coil</keyword>
<dbReference type="Gene3D" id="1.20.58.60">
    <property type="match status" value="4"/>
</dbReference>
<evidence type="ECO:0000256" key="1">
    <source>
        <dbReference type="ARBA" id="ARBA00010255"/>
    </source>
</evidence>
<dbReference type="InterPro" id="IPR001589">
    <property type="entry name" value="Actinin_actin-bd_CS"/>
</dbReference>
<dbReference type="FunFam" id="1.20.58.60:FF:000005">
    <property type="entry name" value="Actinin alpha 1"/>
    <property type="match status" value="1"/>
</dbReference>
<dbReference type="SMART" id="SM00150">
    <property type="entry name" value="SPEC"/>
    <property type="match status" value="2"/>
</dbReference>
<evidence type="ECO:0000259" key="8">
    <source>
        <dbReference type="PROSITE" id="PS50222"/>
    </source>
</evidence>
<dbReference type="FunFam" id="1.20.58.60:FF:000003">
    <property type="entry name" value="Actinin, alpha 1"/>
    <property type="match status" value="1"/>
</dbReference>
<evidence type="ECO:0000313" key="10">
    <source>
        <dbReference type="Proteomes" id="UP000694580"/>
    </source>
</evidence>
<name>A0AAY4DQH1_9TELE</name>
<dbReference type="InterPro" id="IPR002048">
    <property type="entry name" value="EF_hand_dom"/>
</dbReference>
<evidence type="ECO:0000256" key="4">
    <source>
        <dbReference type="ARBA" id="ARBA00022837"/>
    </source>
</evidence>
<keyword evidence="4" id="KW-0106">Calcium</keyword>
<dbReference type="InterPro" id="IPR036872">
    <property type="entry name" value="CH_dom_sf"/>
</dbReference>
<dbReference type="CDD" id="cd21216">
    <property type="entry name" value="CH_ACTN_rpt2"/>
    <property type="match status" value="1"/>
</dbReference>
<dbReference type="CDD" id="cd00176">
    <property type="entry name" value="SPEC"/>
    <property type="match status" value="1"/>
</dbReference>
<organism evidence="9 10">
    <name type="scientific">Denticeps clupeoides</name>
    <name type="common">denticle herring</name>
    <dbReference type="NCBI Taxonomy" id="299321"/>
    <lineage>
        <taxon>Eukaryota</taxon>
        <taxon>Metazoa</taxon>
        <taxon>Chordata</taxon>
        <taxon>Craniata</taxon>
        <taxon>Vertebrata</taxon>
        <taxon>Euteleostomi</taxon>
        <taxon>Actinopterygii</taxon>
        <taxon>Neopterygii</taxon>
        <taxon>Teleostei</taxon>
        <taxon>Clupei</taxon>
        <taxon>Clupeiformes</taxon>
        <taxon>Denticipitoidei</taxon>
        <taxon>Denticipitidae</taxon>
        <taxon>Denticeps</taxon>
    </lineage>
</organism>
<feature type="domain" description="Calponin-homology (CH)" evidence="7">
    <location>
        <begin position="79"/>
        <end position="185"/>
    </location>
</feature>
<feature type="domain" description="EF-hand" evidence="8">
    <location>
        <begin position="717"/>
        <end position="752"/>
    </location>
</feature>
<evidence type="ECO:0008006" key="11">
    <source>
        <dbReference type="Google" id="ProtNLM"/>
    </source>
</evidence>
<feature type="domain" description="EF-hand" evidence="8">
    <location>
        <begin position="681"/>
        <end position="716"/>
    </location>
</feature>
<keyword evidence="10" id="KW-1185">Reference proteome</keyword>
<dbReference type="CDD" id="cd00051">
    <property type="entry name" value="EFh"/>
    <property type="match status" value="1"/>
</dbReference>
<dbReference type="SMART" id="SM01184">
    <property type="entry name" value="efhand_Ca_insen"/>
    <property type="match status" value="1"/>
</dbReference>
<dbReference type="SUPFAM" id="SSF47576">
    <property type="entry name" value="Calponin-homology domain, CH-domain"/>
    <property type="match status" value="1"/>
</dbReference>
<dbReference type="SMART" id="SM00054">
    <property type="entry name" value="EFh"/>
    <property type="match status" value="2"/>
</dbReference>
<sequence>MLLLEVISGERLPKPERGKMRVHKINNVNKALDFIGNKGVKLVSIGAEEIVDGNVKMTLGMIWTIILRFAIQDISVEETSAKEGLLLWCQRKTAPYKNVNVQNFHISWKDGLAFNALIHRHRPELIDYDKLRKDDPVTNLNNAFEVAEKYLDIPKMLDAEDIVGTLRPDEKAIMTYVSCFYHAFSGAQKAETAANRICKVLAVNQENEHLMEDYEKLASDLLEWIRRTIPWLENRAPEKTMAEMQQKLEDFRDYRRVHKPPKVQEKCQLEINFNTLQTKLRLSNRPAFMPSEGRMVSDINGAWHKLEGAEKGYEEWLLNEIRRLERLDHLAEKFRQKAAIHESWTDGKEAMLTQKDYETASLSEVKALLRKHEAFESDLAAHQDRVEQIAAIAQELNELDYYDSPSVNARCQKICDQWDILGSLTQSRRESLERTEKQLESIDELYLEFAKRAAPFNNWMEGAMEDLQDMFIVHNIEEIQGLITAHEQFKSTLPEANKEREAIQAIQAEVQKIAQYNGIKLAGNNPYTSITPQSIDSKWEKVQKLVPQRDQALQEELTRQQSNDHLRRQFANQANIIGPWIQNKMEEIGRISIEMNGTLEDQLTHLRQYEQSIIEYKPNIEKLEGDHQLIQEALIFDNKYTPYTMEHLRVGWEQLLTTIARTINEIENQILTRDAKGISQEQLHEYRTSFNHFDKKRTGMMDTDDFRALLISTGNSLGDAEFTRIMGIVDPNNSGAVTFQAFIDFMSRETTDTDTADQVIASFKILAGDKNYITAEELRRELPPDQAEYCIARMAPYAGPDAIPGALDYMSFSTALYGESDL</sequence>
<feature type="coiled-coil region" evidence="6">
    <location>
        <begin position="365"/>
        <end position="399"/>
    </location>
</feature>
<evidence type="ECO:0000256" key="3">
    <source>
        <dbReference type="ARBA" id="ARBA00022737"/>
    </source>
</evidence>
<dbReference type="GeneTree" id="ENSGT00940000155548"/>
<dbReference type="FunFam" id="1.10.238.10:FF:000113">
    <property type="entry name" value="Actinin alpha 1"/>
    <property type="match status" value="1"/>
</dbReference>
<dbReference type="PROSITE" id="PS50021">
    <property type="entry name" value="CH"/>
    <property type="match status" value="2"/>
</dbReference>
<reference evidence="9 10" key="1">
    <citation type="submission" date="2020-06" db="EMBL/GenBank/DDBJ databases">
        <authorList>
            <consortium name="Wellcome Sanger Institute Data Sharing"/>
        </authorList>
    </citation>
    <scope>NUCLEOTIDE SEQUENCE [LARGE SCALE GENOMIC DNA]</scope>
</reference>
<keyword evidence="5" id="KW-0009">Actin-binding</keyword>
<dbReference type="SUPFAM" id="SSF46966">
    <property type="entry name" value="Spectrin repeat"/>
    <property type="match status" value="4"/>
</dbReference>
<dbReference type="Pfam" id="PF13499">
    <property type="entry name" value="EF-hand_7"/>
    <property type="match status" value="1"/>
</dbReference>
<dbReference type="PROSITE" id="PS00020">
    <property type="entry name" value="ACTININ_2"/>
    <property type="match status" value="1"/>
</dbReference>
<dbReference type="SMART" id="SM00033">
    <property type="entry name" value="CH"/>
    <property type="match status" value="2"/>
</dbReference>
<dbReference type="FunFam" id="1.10.418.10:FF:000089">
    <property type="entry name" value="Spectrin beta chain"/>
    <property type="match status" value="1"/>
</dbReference>
<dbReference type="SUPFAM" id="SSF47473">
    <property type="entry name" value="EF-hand"/>
    <property type="match status" value="1"/>
</dbReference>